<feature type="compositionally biased region" description="Polar residues" evidence="1">
    <location>
        <begin position="309"/>
        <end position="320"/>
    </location>
</feature>
<feature type="domain" description="PWWP" evidence="2">
    <location>
        <begin position="26"/>
        <end position="88"/>
    </location>
</feature>
<dbReference type="Gene3D" id="2.30.30.140">
    <property type="match status" value="1"/>
</dbReference>
<feature type="compositionally biased region" description="Polar residues" evidence="1">
    <location>
        <begin position="213"/>
        <end position="225"/>
    </location>
</feature>
<name>A0AAN8W6S8_9MAGN</name>
<dbReference type="AlphaFoldDB" id="A0AAN8W6S8"/>
<sequence length="434" mass="48596">MKRATPVGKEYKEETTENHLKEQLILGDLIWVRQGGRTWWPALLVDENAVSSCNKPRNRSAGDVLVRLYGSYNYMYVNPTKCRSEFEKFLKRSNCSHAEIFRKALEQKLRRTKQHRSSNQDSSPTENSGLQDVEESISKGNGIENQESEASPKNGTRAKSKAVSAGQINESKAAFHSKKNENDALKSEGRLQNNDKNFLVRVSPRRLQGAGLPQSQVKNGSLISEKSQDKKINKRKRSGTSKNNGGQENLKTKSPRLQVNVESGNPHSEVAQEEVEDEKQIKNGARKKLKPDRSNIARASPKRVEATRQSHTAKNGISSRKAQEVVKRKDTEEDKMKKQVGSAGKSPKKSLAVRRTKENGSSLLSESVKPNRAKIRKKLQQVDANWVKASPGKFPEPSPRRIKVMQNLGLVAPSGSPFNRTGQGSHLQHKVRRK</sequence>
<feature type="compositionally biased region" description="Polar residues" evidence="1">
    <location>
        <begin position="255"/>
        <end position="266"/>
    </location>
</feature>
<evidence type="ECO:0000259" key="2">
    <source>
        <dbReference type="PROSITE" id="PS50812"/>
    </source>
</evidence>
<organism evidence="3 4">
    <name type="scientific">Dillenia turbinata</name>
    <dbReference type="NCBI Taxonomy" id="194707"/>
    <lineage>
        <taxon>Eukaryota</taxon>
        <taxon>Viridiplantae</taxon>
        <taxon>Streptophyta</taxon>
        <taxon>Embryophyta</taxon>
        <taxon>Tracheophyta</taxon>
        <taxon>Spermatophyta</taxon>
        <taxon>Magnoliopsida</taxon>
        <taxon>eudicotyledons</taxon>
        <taxon>Gunneridae</taxon>
        <taxon>Pentapetalae</taxon>
        <taxon>Dilleniales</taxon>
        <taxon>Dilleniaceae</taxon>
        <taxon>Dillenia</taxon>
    </lineage>
</organism>
<dbReference type="InterPro" id="IPR000313">
    <property type="entry name" value="PWWP_dom"/>
</dbReference>
<dbReference type="EMBL" id="JBAMMX010000005">
    <property type="protein sequence ID" value="KAK6940242.1"/>
    <property type="molecule type" value="Genomic_DNA"/>
</dbReference>
<dbReference type="Proteomes" id="UP001370490">
    <property type="component" value="Unassembled WGS sequence"/>
</dbReference>
<feature type="compositionally biased region" description="Basic and acidic residues" evidence="1">
    <location>
        <begin position="321"/>
        <end position="337"/>
    </location>
</feature>
<gene>
    <name evidence="3" type="ORF">RJ641_029773</name>
</gene>
<keyword evidence="4" id="KW-1185">Reference proteome</keyword>
<dbReference type="Pfam" id="PF00855">
    <property type="entry name" value="PWWP"/>
    <property type="match status" value="1"/>
</dbReference>
<feature type="compositionally biased region" description="Polar residues" evidence="1">
    <location>
        <begin position="416"/>
        <end position="426"/>
    </location>
</feature>
<evidence type="ECO:0000313" key="4">
    <source>
        <dbReference type="Proteomes" id="UP001370490"/>
    </source>
</evidence>
<accession>A0AAN8W6S8</accession>
<feature type="compositionally biased region" description="Polar residues" evidence="1">
    <location>
        <begin position="117"/>
        <end position="130"/>
    </location>
</feature>
<dbReference type="SUPFAM" id="SSF63748">
    <property type="entry name" value="Tudor/PWWP/MBT"/>
    <property type="match status" value="1"/>
</dbReference>
<evidence type="ECO:0000313" key="3">
    <source>
        <dbReference type="EMBL" id="KAK6940242.1"/>
    </source>
</evidence>
<comment type="caution">
    <text evidence="3">The sequence shown here is derived from an EMBL/GenBank/DDBJ whole genome shotgun (WGS) entry which is preliminary data.</text>
</comment>
<dbReference type="PROSITE" id="PS50812">
    <property type="entry name" value="PWWP"/>
    <property type="match status" value="1"/>
</dbReference>
<feature type="compositionally biased region" description="Polar residues" evidence="1">
    <location>
        <begin position="143"/>
        <end position="154"/>
    </location>
</feature>
<feature type="region of interest" description="Disordered" evidence="1">
    <location>
        <begin position="206"/>
        <end position="374"/>
    </location>
</feature>
<evidence type="ECO:0000256" key="1">
    <source>
        <dbReference type="SAM" id="MobiDB-lite"/>
    </source>
</evidence>
<protein>
    <submittedName>
        <fullName evidence="3">PWWP domain</fullName>
    </submittedName>
</protein>
<feature type="region of interest" description="Disordered" evidence="1">
    <location>
        <begin position="413"/>
        <end position="434"/>
    </location>
</feature>
<reference evidence="3 4" key="1">
    <citation type="submission" date="2023-12" db="EMBL/GenBank/DDBJ databases">
        <title>A high-quality genome assembly for Dillenia turbinata (Dilleniales).</title>
        <authorList>
            <person name="Chanderbali A."/>
        </authorList>
    </citation>
    <scope>NUCLEOTIDE SEQUENCE [LARGE SCALE GENOMIC DNA]</scope>
    <source>
        <strain evidence="3">LSX21</strain>
        <tissue evidence="3">Leaf</tissue>
    </source>
</reference>
<proteinExistence type="predicted"/>
<feature type="region of interest" description="Disordered" evidence="1">
    <location>
        <begin position="109"/>
        <end position="181"/>
    </location>
</feature>
<dbReference type="CDD" id="cd05162">
    <property type="entry name" value="PWWP"/>
    <property type="match status" value="1"/>
</dbReference>
<feature type="compositionally biased region" description="Polar residues" evidence="1">
    <location>
        <begin position="240"/>
        <end position="249"/>
    </location>
</feature>